<protein>
    <recommendedName>
        <fullName evidence="1">Lactose phosphotransferase system repressor</fullName>
    </recommendedName>
</protein>
<evidence type="ECO:0000259" key="7">
    <source>
        <dbReference type="PROSITE" id="PS51000"/>
    </source>
</evidence>
<gene>
    <name evidence="8" type="ORF">IAD17_03155</name>
</gene>
<evidence type="ECO:0000256" key="5">
    <source>
        <dbReference type="ARBA" id="ARBA00024937"/>
    </source>
</evidence>
<dbReference type="SMART" id="SM01134">
    <property type="entry name" value="DeoRC"/>
    <property type="match status" value="1"/>
</dbReference>
<evidence type="ECO:0000256" key="2">
    <source>
        <dbReference type="ARBA" id="ARBA00022491"/>
    </source>
</evidence>
<sequence>MFPKERREEIVRIIDTNGHATVGSLAEHFGVSVDSIRKDLSILARGGLCRREYGGAFRVDHAGAAALTMPQSIVPSLSDQQETHAPSPDSTPTDPISESHEIATPVQLEQAHAAEVLATDEGRRAVAARAWLEINNGDAVFLGVSRTSLFLADYIAAGDKTLIVTTNMIDVLPRLSKNPKVTALSTGGYLNVRLTGYTGPATISLLEPLLFSKAFIGTSGINLNSKAVLAESVDDGRVNEQVLQNASYCFLLADTSKFSPSGGYRYASITDFSGIITDTTDTEILSGIAATGTPVLCS</sequence>
<feature type="region of interest" description="Disordered" evidence="6">
    <location>
        <begin position="76"/>
        <end position="98"/>
    </location>
</feature>
<evidence type="ECO:0000256" key="4">
    <source>
        <dbReference type="ARBA" id="ARBA00023163"/>
    </source>
</evidence>
<dbReference type="AlphaFoldDB" id="A0A9D1L5D0"/>
<dbReference type="InterPro" id="IPR050313">
    <property type="entry name" value="Carb_Metab_HTH_regulators"/>
</dbReference>
<dbReference type="InterPro" id="IPR036390">
    <property type="entry name" value="WH_DNA-bd_sf"/>
</dbReference>
<keyword evidence="4" id="KW-0804">Transcription</keyword>
<evidence type="ECO:0000256" key="1">
    <source>
        <dbReference type="ARBA" id="ARBA00021390"/>
    </source>
</evidence>
<dbReference type="Pfam" id="PF08220">
    <property type="entry name" value="HTH_DeoR"/>
    <property type="match status" value="1"/>
</dbReference>
<dbReference type="PANTHER" id="PTHR30363">
    <property type="entry name" value="HTH-TYPE TRANSCRIPTIONAL REGULATOR SRLR-RELATED"/>
    <property type="match status" value="1"/>
</dbReference>
<dbReference type="SUPFAM" id="SSF100950">
    <property type="entry name" value="NagB/RpiA/CoA transferase-like"/>
    <property type="match status" value="1"/>
</dbReference>
<comment type="caution">
    <text evidence="8">The sequence shown here is derived from an EMBL/GenBank/DDBJ whole genome shotgun (WGS) entry which is preliminary data.</text>
</comment>
<dbReference type="PROSITE" id="PS51000">
    <property type="entry name" value="HTH_DEOR_2"/>
    <property type="match status" value="1"/>
</dbReference>
<reference evidence="8" key="2">
    <citation type="journal article" date="2021" name="PeerJ">
        <title>Extensive microbial diversity within the chicken gut microbiome revealed by metagenomics and culture.</title>
        <authorList>
            <person name="Gilroy R."/>
            <person name="Ravi A."/>
            <person name="Getino M."/>
            <person name="Pursley I."/>
            <person name="Horton D.L."/>
            <person name="Alikhan N.F."/>
            <person name="Baker D."/>
            <person name="Gharbi K."/>
            <person name="Hall N."/>
            <person name="Watson M."/>
            <person name="Adriaenssens E.M."/>
            <person name="Foster-Nyarko E."/>
            <person name="Jarju S."/>
            <person name="Secka A."/>
            <person name="Antonio M."/>
            <person name="Oren A."/>
            <person name="Chaudhuri R.R."/>
            <person name="La Ragione R."/>
            <person name="Hildebrand F."/>
            <person name="Pallen M.J."/>
        </authorList>
    </citation>
    <scope>NUCLEOTIDE SEQUENCE</scope>
    <source>
        <strain evidence="8">ChiHjej12B11-29160</strain>
    </source>
</reference>
<dbReference type="Pfam" id="PF00455">
    <property type="entry name" value="DeoRC"/>
    <property type="match status" value="1"/>
</dbReference>
<dbReference type="SUPFAM" id="SSF46785">
    <property type="entry name" value="Winged helix' DNA-binding domain"/>
    <property type="match status" value="1"/>
</dbReference>
<dbReference type="InterPro" id="IPR014036">
    <property type="entry name" value="DeoR-like_C"/>
</dbReference>
<proteinExistence type="predicted"/>
<keyword evidence="2" id="KW-0678">Repressor</keyword>
<accession>A0A9D1L5D0</accession>
<dbReference type="GO" id="GO:0003700">
    <property type="term" value="F:DNA-binding transcription factor activity"/>
    <property type="evidence" value="ECO:0007669"/>
    <property type="project" value="InterPro"/>
</dbReference>
<dbReference type="InterPro" id="IPR036388">
    <property type="entry name" value="WH-like_DNA-bd_sf"/>
</dbReference>
<keyword evidence="3" id="KW-0805">Transcription regulation</keyword>
<comment type="function">
    <text evidence="5">Repressor of the lactose catabolism operon. Galactose-6-phosphate is the inducer.</text>
</comment>
<dbReference type="Proteomes" id="UP000824078">
    <property type="component" value="Unassembled WGS sequence"/>
</dbReference>
<dbReference type="InterPro" id="IPR037171">
    <property type="entry name" value="NagB/RpiA_transferase-like"/>
</dbReference>
<dbReference type="Gene3D" id="1.10.10.10">
    <property type="entry name" value="Winged helix-like DNA-binding domain superfamily/Winged helix DNA-binding domain"/>
    <property type="match status" value="1"/>
</dbReference>
<evidence type="ECO:0000313" key="9">
    <source>
        <dbReference type="Proteomes" id="UP000824078"/>
    </source>
</evidence>
<dbReference type="SMART" id="SM00420">
    <property type="entry name" value="HTH_DEOR"/>
    <property type="match status" value="1"/>
</dbReference>
<evidence type="ECO:0000313" key="8">
    <source>
        <dbReference type="EMBL" id="HIU23903.1"/>
    </source>
</evidence>
<organism evidence="8 9">
    <name type="scientific">Candidatus Coprovicinus avistercoris</name>
    <dbReference type="NCBI Taxonomy" id="2840754"/>
    <lineage>
        <taxon>Bacteria</taxon>
        <taxon>Bacillati</taxon>
        <taxon>Actinomycetota</taxon>
        <taxon>Coriobacteriia</taxon>
        <taxon>Coriobacteriales</taxon>
        <taxon>Coriobacteriaceae</taxon>
        <taxon>Coriobacteriaceae incertae sedis</taxon>
        <taxon>Candidatus Coprovicinus</taxon>
    </lineage>
</organism>
<dbReference type="PANTHER" id="PTHR30363:SF4">
    <property type="entry name" value="GLYCEROL-3-PHOSPHATE REGULON REPRESSOR"/>
    <property type="match status" value="1"/>
</dbReference>
<feature type="compositionally biased region" description="Low complexity" evidence="6">
    <location>
        <begin position="86"/>
        <end position="95"/>
    </location>
</feature>
<dbReference type="PRINTS" id="PR00037">
    <property type="entry name" value="HTHLACR"/>
</dbReference>
<dbReference type="EMBL" id="DVMQ01000011">
    <property type="protein sequence ID" value="HIU23903.1"/>
    <property type="molecule type" value="Genomic_DNA"/>
</dbReference>
<evidence type="ECO:0000256" key="3">
    <source>
        <dbReference type="ARBA" id="ARBA00023015"/>
    </source>
</evidence>
<dbReference type="InterPro" id="IPR001034">
    <property type="entry name" value="DeoR_HTH"/>
</dbReference>
<reference evidence="8" key="1">
    <citation type="submission" date="2020-10" db="EMBL/GenBank/DDBJ databases">
        <authorList>
            <person name="Gilroy R."/>
        </authorList>
    </citation>
    <scope>NUCLEOTIDE SEQUENCE</scope>
    <source>
        <strain evidence="8">ChiHjej12B11-29160</strain>
    </source>
</reference>
<evidence type="ECO:0000256" key="6">
    <source>
        <dbReference type="SAM" id="MobiDB-lite"/>
    </source>
</evidence>
<feature type="domain" description="HTH deoR-type" evidence="7">
    <location>
        <begin position="3"/>
        <end position="58"/>
    </location>
</feature>
<name>A0A9D1L5D0_9ACTN</name>